<accession>A0ABC8S6G8</accession>
<sequence>MASTPAQLVLQTLQHRSTFLGYSSALFKAVKEIYSFLSLSSFPSHPPPLAVGHHISTYPVNDHAITRCRDAQTRPLWACLGRNVETCMEDEKPIKLPESYAMNGGDGTCKRKGRCCKGTHQLSSSSTINPFRIADFGRSTGPNTLLAMQIILEAVERKFKSEKPTTQFVLEFQVFFSDQVLSDVNTLFQSLPPERRYHAAGVAGFFYDTLFPTASLHFAFSSSSLCWISDLPKEILDSKSPAWNKKRIHYTGGRKEVYEAYAAQYAKDLETFLNPRAEELVGGGLIALLIPIVSNVMNSSEITIGSGIDLLGSCLMDMAKMVRNVEKL</sequence>
<dbReference type="EMBL" id="CAUOFW020002297">
    <property type="protein sequence ID" value="CAK9152806.1"/>
    <property type="molecule type" value="Genomic_DNA"/>
</dbReference>
<reference evidence="2 4" key="1">
    <citation type="submission" date="2024-02" db="EMBL/GenBank/DDBJ databases">
        <authorList>
            <person name="Vignale AGUSTIN F."/>
            <person name="Sosa J E."/>
            <person name="Modenutti C."/>
        </authorList>
    </citation>
    <scope>NUCLEOTIDE SEQUENCE [LARGE SCALE GENOMIC DNA]</scope>
</reference>
<dbReference type="EMBL" id="CAUOFW020003918">
    <property type="protein sequence ID" value="CAK9162624.1"/>
    <property type="molecule type" value="Genomic_DNA"/>
</dbReference>
<dbReference type="Pfam" id="PF03492">
    <property type="entry name" value="Methyltransf_7"/>
    <property type="match status" value="1"/>
</dbReference>
<dbReference type="InterPro" id="IPR005299">
    <property type="entry name" value="MeTrfase_7"/>
</dbReference>
<evidence type="ECO:0000313" key="3">
    <source>
        <dbReference type="EMBL" id="CAK9162624.1"/>
    </source>
</evidence>
<dbReference type="PANTHER" id="PTHR31009">
    <property type="entry name" value="S-ADENOSYL-L-METHIONINE:CARBOXYL METHYLTRANSFERASE FAMILY PROTEIN"/>
    <property type="match status" value="1"/>
</dbReference>
<evidence type="ECO:0000256" key="1">
    <source>
        <dbReference type="ARBA" id="ARBA00007967"/>
    </source>
</evidence>
<dbReference type="AlphaFoldDB" id="A0ABC8S6G8"/>
<dbReference type="SUPFAM" id="SSF53335">
    <property type="entry name" value="S-adenosyl-L-methionine-dependent methyltransferases"/>
    <property type="match status" value="1"/>
</dbReference>
<evidence type="ECO:0000313" key="2">
    <source>
        <dbReference type="EMBL" id="CAK9152806.1"/>
    </source>
</evidence>
<gene>
    <name evidence="2" type="ORF">ILEXP_LOCUS21037</name>
    <name evidence="3" type="ORF">ILEXP_LOCUS31505</name>
</gene>
<comment type="similarity">
    <text evidence="1">Belongs to the methyltransferase superfamily. Type-7 methyltransferase family.</text>
</comment>
<name>A0ABC8S6G8_9AQUA</name>
<dbReference type="Proteomes" id="UP001642360">
    <property type="component" value="Unassembled WGS sequence"/>
</dbReference>
<dbReference type="Gene3D" id="3.40.50.150">
    <property type="entry name" value="Vaccinia Virus protein VP39"/>
    <property type="match status" value="1"/>
</dbReference>
<organism evidence="2 4">
    <name type="scientific">Ilex paraguariensis</name>
    <name type="common">yerba mate</name>
    <dbReference type="NCBI Taxonomy" id="185542"/>
    <lineage>
        <taxon>Eukaryota</taxon>
        <taxon>Viridiplantae</taxon>
        <taxon>Streptophyta</taxon>
        <taxon>Embryophyta</taxon>
        <taxon>Tracheophyta</taxon>
        <taxon>Spermatophyta</taxon>
        <taxon>Magnoliopsida</taxon>
        <taxon>eudicotyledons</taxon>
        <taxon>Gunneridae</taxon>
        <taxon>Pentapetalae</taxon>
        <taxon>asterids</taxon>
        <taxon>campanulids</taxon>
        <taxon>Aquifoliales</taxon>
        <taxon>Aquifoliaceae</taxon>
        <taxon>Ilex</taxon>
    </lineage>
</organism>
<dbReference type="InterPro" id="IPR029063">
    <property type="entry name" value="SAM-dependent_MTases_sf"/>
</dbReference>
<comment type="caution">
    <text evidence="2">The sequence shown here is derived from an EMBL/GenBank/DDBJ whole genome shotgun (WGS) entry which is preliminary data.</text>
</comment>
<keyword evidence="4" id="KW-1185">Reference proteome</keyword>
<evidence type="ECO:0000313" key="4">
    <source>
        <dbReference type="Proteomes" id="UP001642360"/>
    </source>
</evidence>
<protein>
    <submittedName>
        <fullName evidence="2">Uncharacterized protein</fullName>
    </submittedName>
</protein>
<proteinExistence type="inferred from homology"/>